<dbReference type="PANTHER" id="PTHR13886">
    <property type="entry name" value="JNK/SAPK-ASSOCIATED PROTEIN"/>
    <property type="match status" value="1"/>
</dbReference>
<dbReference type="OrthoDB" id="10256043at2759"/>
<proteinExistence type="predicted"/>
<name>A0A8J4TGH2_9TREM</name>
<gene>
    <name evidence="4" type="ORF">PHET_04104</name>
</gene>
<dbReference type="InterPro" id="IPR039911">
    <property type="entry name" value="JIP3/JIP4"/>
</dbReference>
<dbReference type="PANTHER" id="PTHR13886:SF4">
    <property type="entry name" value="JNK-INTERACTING PROTEIN 3"/>
    <property type="match status" value="1"/>
</dbReference>
<dbReference type="GO" id="GO:0019894">
    <property type="term" value="F:kinesin binding"/>
    <property type="evidence" value="ECO:0007669"/>
    <property type="project" value="TreeGrafter"/>
</dbReference>
<dbReference type="Gene3D" id="1.20.5.1000">
    <property type="entry name" value="arf6 gtpase in complex with a specific effector, jip4"/>
    <property type="match status" value="1"/>
</dbReference>
<dbReference type="GO" id="GO:0008432">
    <property type="term" value="F:JUN kinase binding"/>
    <property type="evidence" value="ECO:0007669"/>
    <property type="project" value="TreeGrafter"/>
</dbReference>
<organism evidence="4 5">
    <name type="scientific">Paragonimus heterotremus</name>
    <dbReference type="NCBI Taxonomy" id="100268"/>
    <lineage>
        <taxon>Eukaryota</taxon>
        <taxon>Metazoa</taxon>
        <taxon>Spiralia</taxon>
        <taxon>Lophotrochozoa</taxon>
        <taxon>Platyhelminthes</taxon>
        <taxon>Trematoda</taxon>
        <taxon>Digenea</taxon>
        <taxon>Plagiorchiida</taxon>
        <taxon>Troglotremata</taxon>
        <taxon>Troglotrematidae</taxon>
        <taxon>Paragonimus</taxon>
    </lineage>
</organism>
<dbReference type="PROSITE" id="PS51777">
    <property type="entry name" value="RH2"/>
    <property type="match status" value="1"/>
</dbReference>
<dbReference type="GO" id="GO:0030159">
    <property type="term" value="F:signaling receptor complex adaptor activity"/>
    <property type="evidence" value="ECO:0007669"/>
    <property type="project" value="TreeGrafter"/>
</dbReference>
<keyword evidence="5" id="KW-1185">Reference proteome</keyword>
<evidence type="ECO:0000256" key="1">
    <source>
        <dbReference type="SAM" id="Coils"/>
    </source>
</evidence>
<evidence type="ECO:0000256" key="2">
    <source>
        <dbReference type="SAM" id="MobiDB-lite"/>
    </source>
</evidence>
<protein>
    <recommendedName>
        <fullName evidence="3">RH2 domain-containing protein</fullName>
    </recommendedName>
</protein>
<feature type="domain" description="RH2" evidence="3">
    <location>
        <begin position="185"/>
        <end position="257"/>
    </location>
</feature>
<evidence type="ECO:0000313" key="5">
    <source>
        <dbReference type="Proteomes" id="UP000748531"/>
    </source>
</evidence>
<sequence length="877" mass="95265">MEAKEADWKKESTQLHERINELIRSNVEITDRLKYALRQKNPPTRAGPVRLGSSAAPAVDFRVDISTDNECPQTPSFCDSEMGEFAGMRKEIDILIKQNIELVATKNALNVVKDDLLAKIDSLNFENATLKESVTMLTQIRSSLQTELATTDQLLTEARTEADELKERLSALSHKFEDTGGSMHRKRFTRAEMSRVLSERNQYKERLMELQEAVRLSETLRAGQKGHPELLVGLGGTSSTQFGASSTSSVTRPLQSLQNFFAAFSSNNRAESSASDRSGTPTGESARSTSNGSHAWVTVSRRHTEAPIYGWCDGIDQPGSTLNSASDKVRKQSSPFTEIVPVPIQCRMIGGLHKRHLEIASALVVQIRSNDLKDSKLRKTEIWLIGRGPAEQTDPLTAASGSNSQTAKGYVGQVHIFDPKRFSQPRCSFDLDAGFMPTAAVFVDVLAAASAEAKPPNEATSEDVCGSARISLKITQSLGNHDPGYVSGHVVLSSNDGRFLVLRVSVESELNAAGSTEQCSRVAAQFSVLDIPLVSNCMISVDRFVCLGLSSSTGRSQLLCFDFPATLAKPAGTSQSDHALFDVPGADTATGPMMMMAAEWTHATDASRQRVVWLGTAGGGRCHCFSPQWNQFLSSLELPAETPCLHAISVQQTTFPSPAVVWLAVSGFGQPPTSRASNADVTTNFSSDTSRGMARLLGYDAASCCLVRLIDLTLPLSRMIDTEGVIDPVDLTICRLLLVPSHPHSSVSRTTVWFATRSGFIGRLRLEQNVSDETKAAVGKLEVPRACDISVSCHGYRRPVCNLIAVHECPGSDSSQDLFIIAVGHDYVHLRPQQQFSPAHLPVDSNSSSYVLDSLSRLRQMGSGAHAIVWKLSPVCV</sequence>
<feature type="coiled-coil region" evidence="1">
    <location>
        <begin position="148"/>
        <end position="220"/>
    </location>
</feature>
<dbReference type="GO" id="GO:0005737">
    <property type="term" value="C:cytoplasm"/>
    <property type="evidence" value="ECO:0007669"/>
    <property type="project" value="TreeGrafter"/>
</dbReference>
<accession>A0A8J4TGH2</accession>
<dbReference type="AlphaFoldDB" id="A0A8J4TGH2"/>
<dbReference type="GO" id="GO:0016192">
    <property type="term" value="P:vesicle-mediated transport"/>
    <property type="evidence" value="ECO:0007669"/>
    <property type="project" value="TreeGrafter"/>
</dbReference>
<evidence type="ECO:0000259" key="3">
    <source>
        <dbReference type="PROSITE" id="PS51777"/>
    </source>
</evidence>
<dbReference type="Pfam" id="PF16471">
    <property type="entry name" value="JIP_LZII"/>
    <property type="match status" value="1"/>
</dbReference>
<dbReference type="EMBL" id="LUCH01001903">
    <property type="protein sequence ID" value="KAF5402297.1"/>
    <property type="molecule type" value="Genomic_DNA"/>
</dbReference>
<dbReference type="Proteomes" id="UP000748531">
    <property type="component" value="Unassembled WGS sequence"/>
</dbReference>
<evidence type="ECO:0000313" key="4">
    <source>
        <dbReference type="EMBL" id="KAF5402297.1"/>
    </source>
</evidence>
<reference evidence="4" key="1">
    <citation type="submission" date="2019-05" db="EMBL/GenBank/DDBJ databases">
        <title>Annotation for the trematode Paragonimus heterotremus.</title>
        <authorList>
            <person name="Choi Y.-J."/>
        </authorList>
    </citation>
    <scope>NUCLEOTIDE SEQUENCE</scope>
    <source>
        <strain evidence="4">LC</strain>
    </source>
</reference>
<dbReference type="InterPro" id="IPR032486">
    <property type="entry name" value="JIP_LZII"/>
</dbReference>
<keyword evidence="1" id="KW-0175">Coiled coil</keyword>
<comment type="caution">
    <text evidence="4">The sequence shown here is derived from an EMBL/GenBank/DDBJ whole genome shotgun (WGS) entry which is preliminary data.</text>
</comment>
<dbReference type="GO" id="GO:0005078">
    <property type="term" value="F:MAP-kinase scaffold activity"/>
    <property type="evidence" value="ECO:0007669"/>
    <property type="project" value="InterPro"/>
</dbReference>
<feature type="compositionally biased region" description="Polar residues" evidence="2">
    <location>
        <begin position="268"/>
        <end position="293"/>
    </location>
</feature>
<feature type="region of interest" description="Disordered" evidence="2">
    <location>
        <begin position="268"/>
        <end position="295"/>
    </location>
</feature>
<dbReference type="InterPro" id="IPR034744">
    <property type="entry name" value="RH2"/>
</dbReference>